<dbReference type="InterPro" id="IPR036390">
    <property type="entry name" value="WH_DNA-bd_sf"/>
</dbReference>
<dbReference type="InterPro" id="IPR011711">
    <property type="entry name" value="GntR_C"/>
</dbReference>
<dbReference type="SMART" id="SM00345">
    <property type="entry name" value="HTH_GNTR"/>
    <property type="match status" value="1"/>
</dbReference>
<dbReference type="InterPro" id="IPR036388">
    <property type="entry name" value="WH-like_DNA-bd_sf"/>
</dbReference>
<organism evidence="5 6">
    <name type="scientific">Nitratireductor indicus C115</name>
    <dbReference type="NCBI Taxonomy" id="1231190"/>
    <lineage>
        <taxon>Bacteria</taxon>
        <taxon>Pseudomonadati</taxon>
        <taxon>Pseudomonadota</taxon>
        <taxon>Alphaproteobacteria</taxon>
        <taxon>Hyphomicrobiales</taxon>
        <taxon>Phyllobacteriaceae</taxon>
        <taxon>Nitratireductor</taxon>
    </lineage>
</organism>
<dbReference type="PANTHER" id="PTHR43537:SF20">
    <property type="entry name" value="HTH-TYPE TRANSCRIPTIONAL REPRESSOR GLAR"/>
    <property type="match status" value="1"/>
</dbReference>
<comment type="caution">
    <text evidence="5">The sequence shown here is derived from an EMBL/GenBank/DDBJ whole genome shotgun (WGS) entry which is preliminary data.</text>
</comment>
<dbReference type="Gene3D" id="1.20.120.530">
    <property type="entry name" value="GntR ligand-binding domain-like"/>
    <property type="match status" value="1"/>
</dbReference>
<dbReference type="SUPFAM" id="SSF48008">
    <property type="entry name" value="GntR ligand-binding domain-like"/>
    <property type="match status" value="1"/>
</dbReference>
<keyword evidence="1" id="KW-0805">Transcription regulation</keyword>
<protein>
    <submittedName>
        <fullName evidence="5">GntR family transcriptional regulator</fullName>
    </submittedName>
</protein>
<dbReference type="Gene3D" id="1.10.10.10">
    <property type="entry name" value="Winged helix-like DNA-binding domain superfamily/Winged helix DNA-binding domain"/>
    <property type="match status" value="1"/>
</dbReference>
<evidence type="ECO:0000256" key="3">
    <source>
        <dbReference type="ARBA" id="ARBA00023163"/>
    </source>
</evidence>
<dbReference type="Proteomes" id="UP000007374">
    <property type="component" value="Unassembled WGS sequence"/>
</dbReference>
<dbReference type="SMART" id="SM00895">
    <property type="entry name" value="FCD"/>
    <property type="match status" value="1"/>
</dbReference>
<dbReference type="InterPro" id="IPR008920">
    <property type="entry name" value="TF_FadR/GntR_C"/>
</dbReference>
<feature type="domain" description="HTH gntR-type" evidence="4">
    <location>
        <begin position="1"/>
        <end position="65"/>
    </location>
</feature>
<dbReference type="PANTHER" id="PTHR43537">
    <property type="entry name" value="TRANSCRIPTIONAL REGULATOR, GNTR FAMILY"/>
    <property type="match status" value="1"/>
</dbReference>
<evidence type="ECO:0000313" key="6">
    <source>
        <dbReference type="Proteomes" id="UP000007374"/>
    </source>
</evidence>
<dbReference type="STRING" id="721133.SAMN05216176_11495"/>
<dbReference type="eggNOG" id="COG1802">
    <property type="taxonomic scope" value="Bacteria"/>
</dbReference>
<dbReference type="Pfam" id="PF07729">
    <property type="entry name" value="FCD"/>
    <property type="match status" value="1"/>
</dbReference>
<dbReference type="SUPFAM" id="SSF46785">
    <property type="entry name" value="Winged helix' DNA-binding domain"/>
    <property type="match status" value="1"/>
</dbReference>
<dbReference type="PROSITE" id="PS50949">
    <property type="entry name" value="HTH_GNTR"/>
    <property type="match status" value="1"/>
</dbReference>
<dbReference type="Pfam" id="PF00392">
    <property type="entry name" value="GntR"/>
    <property type="match status" value="1"/>
</dbReference>
<keyword evidence="2" id="KW-0238">DNA-binding</keyword>
<dbReference type="AlphaFoldDB" id="K2NRB2"/>
<dbReference type="GO" id="GO:0003677">
    <property type="term" value="F:DNA binding"/>
    <property type="evidence" value="ECO:0007669"/>
    <property type="project" value="UniProtKB-KW"/>
</dbReference>
<keyword evidence="6" id="KW-1185">Reference proteome</keyword>
<evidence type="ECO:0000256" key="2">
    <source>
        <dbReference type="ARBA" id="ARBA00023125"/>
    </source>
</evidence>
<dbReference type="PATRIC" id="fig|1231190.3.peg.4305"/>
<evidence type="ECO:0000313" key="5">
    <source>
        <dbReference type="EMBL" id="EKF40384.1"/>
    </source>
</evidence>
<accession>K2NRB2</accession>
<proteinExistence type="predicted"/>
<dbReference type="EMBL" id="AMSI01000018">
    <property type="protein sequence ID" value="EKF40384.1"/>
    <property type="molecule type" value="Genomic_DNA"/>
</dbReference>
<keyword evidence="3" id="KW-0804">Transcription</keyword>
<gene>
    <name evidence="5" type="ORF">NA8A_20837</name>
</gene>
<dbReference type="GO" id="GO:0003700">
    <property type="term" value="F:DNA-binding transcription factor activity"/>
    <property type="evidence" value="ECO:0007669"/>
    <property type="project" value="InterPro"/>
</dbReference>
<reference evidence="5 6" key="1">
    <citation type="journal article" date="2012" name="J. Bacteriol.">
        <title>Genome Sequence of Nitratireductor indicus Type Strain C115.</title>
        <authorList>
            <person name="Lai Q."/>
            <person name="Li G."/>
            <person name="Yu Z."/>
            <person name="Shao Z."/>
        </authorList>
    </citation>
    <scope>NUCLEOTIDE SEQUENCE [LARGE SCALE GENOMIC DNA]</scope>
    <source>
        <strain evidence="5 6">C115</strain>
    </source>
</reference>
<dbReference type="InterPro" id="IPR000524">
    <property type="entry name" value="Tscrpt_reg_HTH_GntR"/>
</dbReference>
<sequence length="234" mass="25548">MEAAYRALRRDILAARLLPGAPLRIAALCEEYDLGWTPLREALSRLEAERLVTAVSNRGFAVAPVSPRELADLSKARIPVEAALLEESIRHGGSDWEAGVVTAHYRLSRCSVPTAELSETALNDWVEKHQAFHEALLAAADAAWLKHFYGQIWGQLSRHHIFLTVRPTLKAIAADGKGQAAAVAALQDAMALDQHTRLMELSLDRNVKGAVALMKQHVTAAADAFAFADEEKEA</sequence>
<name>K2NRB2_9HYPH</name>
<evidence type="ECO:0000256" key="1">
    <source>
        <dbReference type="ARBA" id="ARBA00023015"/>
    </source>
</evidence>
<evidence type="ECO:0000259" key="4">
    <source>
        <dbReference type="PROSITE" id="PS50949"/>
    </source>
</evidence>